<name>A0A916K574_9BACL</name>
<feature type="transmembrane region" description="Helical" evidence="5">
    <location>
        <begin position="45"/>
        <end position="66"/>
    </location>
</feature>
<evidence type="ECO:0000256" key="2">
    <source>
        <dbReference type="ARBA" id="ARBA00022692"/>
    </source>
</evidence>
<feature type="transmembrane region" description="Helical" evidence="5">
    <location>
        <begin position="73"/>
        <end position="92"/>
    </location>
</feature>
<dbReference type="InterPro" id="IPR016944">
    <property type="entry name" value="UCP030066"/>
</dbReference>
<evidence type="ECO:0000256" key="3">
    <source>
        <dbReference type="ARBA" id="ARBA00022989"/>
    </source>
</evidence>
<accession>A0A916K574</accession>
<evidence type="ECO:0000256" key="1">
    <source>
        <dbReference type="ARBA" id="ARBA00004141"/>
    </source>
</evidence>
<protein>
    <recommendedName>
        <fullName evidence="8">DoxX family protein</fullName>
    </recommendedName>
</protein>
<evidence type="ECO:0000313" key="6">
    <source>
        <dbReference type="EMBL" id="CAG7627208.1"/>
    </source>
</evidence>
<feature type="transmembrane region" description="Helical" evidence="5">
    <location>
        <begin position="98"/>
        <end position="115"/>
    </location>
</feature>
<dbReference type="AlphaFoldDB" id="A0A916K574"/>
<keyword evidence="2 5" id="KW-0812">Transmembrane</keyword>
<evidence type="ECO:0000256" key="4">
    <source>
        <dbReference type="ARBA" id="ARBA00023136"/>
    </source>
</evidence>
<dbReference type="Pfam" id="PF13564">
    <property type="entry name" value="DoxX_2"/>
    <property type="match status" value="1"/>
</dbReference>
<evidence type="ECO:0000256" key="5">
    <source>
        <dbReference type="SAM" id="Phobius"/>
    </source>
</evidence>
<dbReference type="RefSeq" id="WP_218092663.1">
    <property type="nucleotide sequence ID" value="NZ_CAJVAS010000011.1"/>
</dbReference>
<comment type="subcellular location">
    <subcellularLocation>
        <location evidence="1">Membrane</location>
        <topology evidence="1">Multi-pass membrane protein</topology>
    </subcellularLocation>
</comment>
<sequence length="140" mass="15476">MRKINILYWAFTAPFAAFMFLGAIPNLMSSSDSVAIFAHLGYPAYLLPFLGIAKILGSIAIVTPGFPRLKEWAYAGLVFDLSGAMYSVIAVGDPASSWIFFVLFYVFAAGSYILYHRRRSARSSQDFVTSSLIRPSQNTL</sequence>
<organism evidence="6 7">
    <name type="scientific">Paenibacillus solanacearum</name>
    <dbReference type="NCBI Taxonomy" id="2048548"/>
    <lineage>
        <taxon>Bacteria</taxon>
        <taxon>Bacillati</taxon>
        <taxon>Bacillota</taxon>
        <taxon>Bacilli</taxon>
        <taxon>Bacillales</taxon>
        <taxon>Paenibacillaceae</taxon>
        <taxon>Paenibacillus</taxon>
    </lineage>
</organism>
<dbReference type="GO" id="GO:0016020">
    <property type="term" value="C:membrane"/>
    <property type="evidence" value="ECO:0007669"/>
    <property type="project" value="UniProtKB-SubCell"/>
</dbReference>
<reference evidence="6" key="1">
    <citation type="submission" date="2021-06" db="EMBL/GenBank/DDBJ databases">
        <authorList>
            <person name="Criscuolo A."/>
        </authorList>
    </citation>
    <scope>NUCLEOTIDE SEQUENCE</scope>
    <source>
        <strain evidence="6">CIP111600</strain>
    </source>
</reference>
<feature type="transmembrane region" description="Helical" evidence="5">
    <location>
        <begin position="7"/>
        <end position="25"/>
    </location>
</feature>
<dbReference type="PIRSF" id="PIRSF030066">
    <property type="entry name" value="UCP030066"/>
    <property type="match status" value="1"/>
</dbReference>
<dbReference type="Proteomes" id="UP000693672">
    <property type="component" value="Unassembled WGS sequence"/>
</dbReference>
<dbReference type="InterPro" id="IPR032808">
    <property type="entry name" value="DoxX"/>
</dbReference>
<proteinExistence type="predicted"/>
<evidence type="ECO:0008006" key="8">
    <source>
        <dbReference type="Google" id="ProtNLM"/>
    </source>
</evidence>
<keyword evidence="4 5" id="KW-0472">Membrane</keyword>
<gene>
    <name evidence="6" type="ORF">PAESOLCIP111_02892</name>
</gene>
<comment type="caution">
    <text evidence="6">The sequence shown here is derived from an EMBL/GenBank/DDBJ whole genome shotgun (WGS) entry which is preliminary data.</text>
</comment>
<keyword evidence="3 5" id="KW-1133">Transmembrane helix</keyword>
<evidence type="ECO:0000313" key="7">
    <source>
        <dbReference type="Proteomes" id="UP000693672"/>
    </source>
</evidence>
<keyword evidence="7" id="KW-1185">Reference proteome</keyword>
<dbReference type="EMBL" id="CAJVAS010000011">
    <property type="protein sequence ID" value="CAG7627208.1"/>
    <property type="molecule type" value="Genomic_DNA"/>
</dbReference>